<dbReference type="AlphaFoldDB" id="A0A9P6ULC4"/>
<name>A0A9P6ULC4_9FUNG</name>
<evidence type="ECO:0000313" key="3">
    <source>
        <dbReference type="Proteomes" id="UP000738325"/>
    </source>
</evidence>
<gene>
    <name evidence="2" type="ORF">BGZ99_000640</name>
</gene>
<dbReference type="CDD" id="cd02440">
    <property type="entry name" value="AdoMet_MTases"/>
    <property type="match status" value="1"/>
</dbReference>
<proteinExistence type="predicted"/>
<dbReference type="InterPro" id="IPR029063">
    <property type="entry name" value="SAM-dependent_MTases_sf"/>
</dbReference>
<protein>
    <recommendedName>
        <fullName evidence="1">Methyltransferase domain-containing protein</fullName>
    </recommendedName>
</protein>
<evidence type="ECO:0000313" key="2">
    <source>
        <dbReference type="EMBL" id="KAG0310140.1"/>
    </source>
</evidence>
<sequence length="274" mass="30405">MSFSTSQPIVYAQDHSPAVLQTHSWRTVANSASFLRPHIQPHMSILDVGCGPGSISVDMAKLVPQGCVVGIEYTSEPLNDARAFAHQQGVTNTEFLVGDIHKLDFPDNAFDIVHAHQVLQHVADPVQALREMKRVCKKDGGIVAVRESAKMLWYPESQGLEHFWEVATHMGRLKGGNPHPGNHLHVWAQQAGFTRSQITCSSGAWCFASPEERAYWGGSMEERTLSSAFATNATELNLATQEELKAMAKAWRLWKDDDNGWLSVLHGEIICHKE</sequence>
<dbReference type="Pfam" id="PF13847">
    <property type="entry name" value="Methyltransf_31"/>
    <property type="match status" value="1"/>
</dbReference>
<dbReference type="PANTHER" id="PTHR43591:SF24">
    <property type="entry name" value="2-METHOXY-6-POLYPRENYL-1,4-BENZOQUINOL METHYLASE, MITOCHONDRIAL"/>
    <property type="match status" value="1"/>
</dbReference>
<dbReference type="GO" id="GO:0008168">
    <property type="term" value="F:methyltransferase activity"/>
    <property type="evidence" value="ECO:0007669"/>
    <property type="project" value="TreeGrafter"/>
</dbReference>
<dbReference type="Proteomes" id="UP000738325">
    <property type="component" value="Unassembled WGS sequence"/>
</dbReference>
<dbReference type="Gene3D" id="3.40.50.150">
    <property type="entry name" value="Vaccinia Virus protein VP39"/>
    <property type="match status" value="1"/>
</dbReference>
<dbReference type="PANTHER" id="PTHR43591">
    <property type="entry name" value="METHYLTRANSFERASE"/>
    <property type="match status" value="1"/>
</dbReference>
<dbReference type="OrthoDB" id="10017101at2759"/>
<dbReference type="SUPFAM" id="SSF53335">
    <property type="entry name" value="S-adenosyl-L-methionine-dependent methyltransferases"/>
    <property type="match status" value="1"/>
</dbReference>
<dbReference type="EMBL" id="JAAAIP010001126">
    <property type="protein sequence ID" value="KAG0310140.1"/>
    <property type="molecule type" value="Genomic_DNA"/>
</dbReference>
<accession>A0A9P6ULC4</accession>
<evidence type="ECO:0000259" key="1">
    <source>
        <dbReference type="Pfam" id="PF13847"/>
    </source>
</evidence>
<keyword evidence="3" id="KW-1185">Reference proteome</keyword>
<comment type="caution">
    <text evidence="2">The sequence shown here is derived from an EMBL/GenBank/DDBJ whole genome shotgun (WGS) entry which is preliminary data.</text>
</comment>
<feature type="domain" description="Methyltransferase" evidence="1">
    <location>
        <begin position="40"/>
        <end position="148"/>
    </location>
</feature>
<dbReference type="InterPro" id="IPR025714">
    <property type="entry name" value="Methyltranfer_dom"/>
</dbReference>
<organism evidence="2 3">
    <name type="scientific">Dissophora globulifera</name>
    <dbReference type="NCBI Taxonomy" id="979702"/>
    <lineage>
        <taxon>Eukaryota</taxon>
        <taxon>Fungi</taxon>
        <taxon>Fungi incertae sedis</taxon>
        <taxon>Mucoromycota</taxon>
        <taxon>Mortierellomycotina</taxon>
        <taxon>Mortierellomycetes</taxon>
        <taxon>Mortierellales</taxon>
        <taxon>Mortierellaceae</taxon>
        <taxon>Dissophora</taxon>
    </lineage>
</organism>
<reference evidence="2" key="1">
    <citation type="journal article" date="2020" name="Fungal Divers.">
        <title>Resolving the Mortierellaceae phylogeny through synthesis of multi-gene phylogenetics and phylogenomics.</title>
        <authorList>
            <person name="Vandepol N."/>
            <person name="Liber J."/>
            <person name="Desiro A."/>
            <person name="Na H."/>
            <person name="Kennedy M."/>
            <person name="Barry K."/>
            <person name="Grigoriev I.V."/>
            <person name="Miller A.N."/>
            <person name="O'Donnell K."/>
            <person name="Stajich J.E."/>
            <person name="Bonito G."/>
        </authorList>
    </citation>
    <scope>NUCLEOTIDE SEQUENCE</scope>
    <source>
        <strain evidence="2">REB-010B</strain>
    </source>
</reference>